<feature type="compositionally biased region" description="Basic and acidic residues" evidence="1">
    <location>
        <begin position="1"/>
        <end position="12"/>
    </location>
</feature>
<dbReference type="Proteomes" id="UP001597420">
    <property type="component" value="Unassembled WGS sequence"/>
</dbReference>
<evidence type="ECO:0000256" key="1">
    <source>
        <dbReference type="SAM" id="MobiDB-lite"/>
    </source>
</evidence>
<dbReference type="EMBL" id="JBHUFP010000025">
    <property type="protein sequence ID" value="MFD1806893.1"/>
    <property type="molecule type" value="Genomic_DNA"/>
</dbReference>
<keyword evidence="2" id="KW-0472">Membrane</keyword>
<dbReference type="RefSeq" id="WP_379099623.1">
    <property type="nucleotide sequence ID" value="NZ_JAUNLA010000014.1"/>
</dbReference>
<feature type="transmembrane region" description="Helical" evidence="2">
    <location>
        <begin position="123"/>
        <end position="140"/>
    </location>
</feature>
<feature type="domain" description="Opacity-associated protein A LysM-like" evidence="3">
    <location>
        <begin position="303"/>
        <end position="382"/>
    </location>
</feature>
<keyword evidence="2" id="KW-0812">Transmembrane</keyword>
<gene>
    <name evidence="4" type="ORF">ACFSAV_11040</name>
</gene>
<evidence type="ECO:0000313" key="4">
    <source>
        <dbReference type="EMBL" id="MFD1806893.1"/>
    </source>
</evidence>
<name>A0ABW4NWX9_9PAST</name>
<sequence length="382" mass="42546">MDSEKQKPEVEHNPAQNELDLEFNQVEPITPKKVIKPEPSIFDKAKSLFAKKEQAESQFSARKEPTFSEAAIANTENDTQETTADVQYEQPEATSVAVATKINWKNPETWPMLQVLPQQHRRLFVTLLALILLLIIFFALKPSSETVQSFEQQNSNAVPIQFQPLDKQQALENSILDDLKKPQKINEPTTMPVERVQNDTTLNNMSTAPDIAVPPTTIQSTETEQPKIEQPIEIKPQPVKQPVEPQKVVEKVQAVEKPKVVEKAKVIEQTKPVEKIKPLEKVKAEKKAAPVVDAEPAKSNKGKTLTIPQGVSLMQVFRNHNLNIADVNAMTKAAGAGNALSSFKAGDKVQVAVNAQGRVTELRLENGARFIRQADGSYLYKK</sequence>
<dbReference type="Pfam" id="PF04225">
    <property type="entry name" value="LysM_OapA"/>
    <property type="match status" value="1"/>
</dbReference>
<evidence type="ECO:0000313" key="5">
    <source>
        <dbReference type="Proteomes" id="UP001597420"/>
    </source>
</evidence>
<protein>
    <submittedName>
        <fullName evidence="4">LysM-like peptidoglycan-binding domain-containing protein</fullName>
    </submittedName>
</protein>
<dbReference type="Gene3D" id="3.10.450.350">
    <property type="match status" value="1"/>
</dbReference>
<organism evidence="4 5">
    <name type="scientific">Pasteurella oralis</name>
    <dbReference type="NCBI Taxonomy" id="1071947"/>
    <lineage>
        <taxon>Bacteria</taxon>
        <taxon>Pseudomonadati</taxon>
        <taxon>Pseudomonadota</taxon>
        <taxon>Gammaproteobacteria</taxon>
        <taxon>Pasteurellales</taxon>
        <taxon>Pasteurellaceae</taxon>
        <taxon>Pasteurella</taxon>
    </lineage>
</organism>
<feature type="region of interest" description="Disordered" evidence="1">
    <location>
        <begin position="1"/>
        <end position="25"/>
    </location>
</feature>
<evidence type="ECO:0000259" key="3">
    <source>
        <dbReference type="Pfam" id="PF04225"/>
    </source>
</evidence>
<reference evidence="5" key="1">
    <citation type="journal article" date="2019" name="Int. J. Syst. Evol. Microbiol.">
        <title>The Global Catalogue of Microorganisms (GCM) 10K type strain sequencing project: providing services to taxonomists for standard genome sequencing and annotation.</title>
        <authorList>
            <consortium name="The Broad Institute Genomics Platform"/>
            <consortium name="The Broad Institute Genome Sequencing Center for Infectious Disease"/>
            <person name="Wu L."/>
            <person name="Ma J."/>
        </authorList>
    </citation>
    <scope>NUCLEOTIDE SEQUENCE [LARGE SCALE GENOMIC DNA]</scope>
    <source>
        <strain evidence="5">CCM 7950</strain>
    </source>
</reference>
<comment type="caution">
    <text evidence="4">The sequence shown here is derived from an EMBL/GenBank/DDBJ whole genome shotgun (WGS) entry which is preliminary data.</text>
</comment>
<keyword evidence="2" id="KW-1133">Transmembrane helix</keyword>
<keyword evidence="5" id="KW-1185">Reference proteome</keyword>
<evidence type="ECO:0000256" key="2">
    <source>
        <dbReference type="SAM" id="Phobius"/>
    </source>
</evidence>
<proteinExistence type="predicted"/>
<accession>A0ABW4NWX9</accession>
<dbReference type="InterPro" id="IPR007340">
    <property type="entry name" value="LysM_Opacity-associatedA"/>
</dbReference>